<evidence type="ECO:0000256" key="1">
    <source>
        <dbReference type="ARBA" id="ARBA00010456"/>
    </source>
</evidence>
<dbReference type="NCBIfam" id="TIGR01719">
    <property type="entry name" value="euk_UDPppase"/>
    <property type="match status" value="1"/>
</dbReference>
<dbReference type="SUPFAM" id="SSF53167">
    <property type="entry name" value="Purine and uridine phosphorylases"/>
    <property type="match status" value="1"/>
</dbReference>
<gene>
    <name evidence="4" type="ORF">TCAL_06054</name>
</gene>
<name>A0A553PNP6_TIGCA</name>
<dbReference type="Proteomes" id="UP000318571">
    <property type="component" value="Chromosome 6"/>
</dbReference>
<dbReference type="InterPro" id="IPR010059">
    <property type="entry name" value="Uridine_phosphorylase_euk"/>
</dbReference>
<dbReference type="Pfam" id="PF01048">
    <property type="entry name" value="PNP_UDP_1"/>
    <property type="match status" value="1"/>
</dbReference>
<dbReference type="CDD" id="cd17763">
    <property type="entry name" value="UP_hUPP-like"/>
    <property type="match status" value="1"/>
</dbReference>
<feature type="binding site" evidence="2">
    <location>
        <position position="202"/>
    </location>
    <ligand>
        <name>substrate</name>
    </ligand>
</feature>
<dbReference type="GO" id="GO:0004850">
    <property type="term" value="F:uridine phosphorylase activity"/>
    <property type="evidence" value="ECO:0007669"/>
    <property type="project" value="InterPro"/>
</dbReference>
<dbReference type="Gene3D" id="3.40.50.1580">
    <property type="entry name" value="Nucleoside phosphorylase domain"/>
    <property type="match status" value="1"/>
</dbReference>
<comment type="similarity">
    <text evidence="1">Belongs to the PNP/UDP phosphorylase family.</text>
</comment>
<feature type="binding site" evidence="2">
    <location>
        <position position="204"/>
    </location>
    <ligand>
        <name>substrate</name>
    </ligand>
</feature>
<reference evidence="4 5" key="1">
    <citation type="journal article" date="2018" name="Nat. Ecol. Evol.">
        <title>Genomic signatures of mitonuclear coevolution across populations of Tigriopus californicus.</title>
        <authorList>
            <person name="Barreto F.S."/>
            <person name="Watson E.T."/>
            <person name="Lima T.G."/>
            <person name="Willett C.S."/>
            <person name="Edmands S."/>
            <person name="Li W."/>
            <person name="Burton R.S."/>
        </authorList>
    </citation>
    <scope>NUCLEOTIDE SEQUENCE [LARGE SCALE GENOMIC DNA]</scope>
    <source>
        <strain evidence="4 5">San Diego</strain>
    </source>
</reference>
<evidence type="ECO:0000313" key="4">
    <source>
        <dbReference type="EMBL" id="TRY79304.1"/>
    </source>
</evidence>
<organism evidence="4 5">
    <name type="scientific">Tigriopus californicus</name>
    <name type="common">Marine copepod</name>
    <dbReference type="NCBI Taxonomy" id="6832"/>
    <lineage>
        <taxon>Eukaryota</taxon>
        <taxon>Metazoa</taxon>
        <taxon>Ecdysozoa</taxon>
        <taxon>Arthropoda</taxon>
        <taxon>Crustacea</taxon>
        <taxon>Multicrustacea</taxon>
        <taxon>Hexanauplia</taxon>
        <taxon>Copepoda</taxon>
        <taxon>Harpacticoida</taxon>
        <taxon>Harpacticidae</taxon>
        <taxon>Tigriopus</taxon>
    </lineage>
</organism>
<proteinExistence type="inferred from homology"/>
<accession>A0A553PNP6</accession>
<dbReference type="GO" id="GO:0005829">
    <property type="term" value="C:cytosol"/>
    <property type="evidence" value="ECO:0007669"/>
    <property type="project" value="TreeGrafter"/>
</dbReference>
<dbReference type="PANTHER" id="PTHR43691">
    <property type="entry name" value="URIDINE PHOSPHORYLASE"/>
    <property type="match status" value="1"/>
</dbReference>
<dbReference type="EMBL" id="VCGU01000002">
    <property type="protein sequence ID" value="TRY79304.1"/>
    <property type="molecule type" value="Genomic_DNA"/>
</dbReference>
<dbReference type="AlphaFoldDB" id="A0A553PNP6"/>
<evidence type="ECO:0000259" key="3">
    <source>
        <dbReference type="Pfam" id="PF01048"/>
    </source>
</evidence>
<dbReference type="InterPro" id="IPR035994">
    <property type="entry name" value="Nucleoside_phosphorylase_sf"/>
</dbReference>
<dbReference type="STRING" id="6832.A0A553PNP6"/>
<dbReference type="InterPro" id="IPR000845">
    <property type="entry name" value="Nucleoside_phosphorylase_d"/>
</dbReference>
<feature type="binding site" evidence="2">
    <location>
        <position position="80"/>
    </location>
    <ligand>
        <name>phosphate</name>
        <dbReference type="ChEBI" id="CHEBI:43474"/>
    </ligand>
</feature>
<sequence>MALAQTNNPYLEAMEEDVLYHLGLSTSTHDLAAMFGDIRFVCMGGTPQRMENFAKFIMKEIDHVLQPGTCLQDISRHSHRYAMFKVGPVLCISHGMGVPSMSIVLHEVIKLLSHAKARDPVFFRLGTCGGVDVDPGNVVITEEALDGLLRPVFENIILGKIVQRPTQVDPMVIESLMKLGEKMKFTTVTGRTLCTNDFYEGQGRVDGAFCNYTKEDKMEYMNHLKQVGVKNIEMESTCFTAMTHMAKCRSAVICVVLVNRLCGDQILATKETMIEWQNRPQQLVAAYIKQQLKIETQVPSKSEMFRFGGYEDDQQTERT</sequence>
<feature type="binding site" evidence="2">
    <location>
        <begin position="124"/>
        <end position="127"/>
    </location>
    <ligand>
        <name>phosphate</name>
        <dbReference type="ChEBI" id="CHEBI:43474"/>
    </ligand>
</feature>
<dbReference type="GO" id="GO:0006218">
    <property type="term" value="P:uridine catabolic process"/>
    <property type="evidence" value="ECO:0007669"/>
    <property type="project" value="TreeGrafter"/>
</dbReference>
<dbReference type="PANTHER" id="PTHR43691:SF11">
    <property type="entry name" value="FI09636P-RELATED"/>
    <property type="match status" value="1"/>
</dbReference>
<feature type="domain" description="Nucleoside phosphorylase" evidence="3">
    <location>
        <begin position="40"/>
        <end position="289"/>
    </location>
</feature>
<evidence type="ECO:0000313" key="5">
    <source>
        <dbReference type="Proteomes" id="UP000318571"/>
    </source>
</evidence>
<protein>
    <recommendedName>
        <fullName evidence="3">Nucleoside phosphorylase domain-containing protein</fullName>
    </recommendedName>
</protein>
<dbReference type="OrthoDB" id="204058at2759"/>
<comment type="caution">
    <text evidence="4">The sequence shown here is derived from an EMBL/GenBank/DDBJ whole genome shotgun (WGS) entry which is preliminary data.</text>
</comment>
<evidence type="ECO:0000256" key="2">
    <source>
        <dbReference type="PIRSR" id="PIRSR610059-50"/>
    </source>
</evidence>
<dbReference type="OMA" id="PILLNHM"/>
<dbReference type="GO" id="GO:0009166">
    <property type="term" value="P:nucleotide catabolic process"/>
    <property type="evidence" value="ECO:0007669"/>
    <property type="project" value="InterPro"/>
</dbReference>
<keyword evidence="5" id="KW-1185">Reference proteome</keyword>